<protein>
    <submittedName>
        <fullName evidence="2">Uncharacterized protein</fullName>
    </submittedName>
</protein>
<proteinExistence type="predicted"/>
<reference evidence="3" key="1">
    <citation type="journal article" date="2019" name="Int. J. Syst. Evol. Microbiol.">
        <title>The Global Catalogue of Microorganisms (GCM) 10K type strain sequencing project: providing services to taxonomists for standard genome sequencing and annotation.</title>
        <authorList>
            <consortium name="The Broad Institute Genomics Platform"/>
            <consortium name="The Broad Institute Genome Sequencing Center for Infectious Disease"/>
            <person name="Wu L."/>
            <person name="Ma J."/>
        </authorList>
    </citation>
    <scope>NUCLEOTIDE SEQUENCE [LARGE SCALE GENOMIC DNA]</scope>
    <source>
        <strain evidence="3">CCUG 53270</strain>
    </source>
</reference>
<feature type="transmembrane region" description="Helical" evidence="1">
    <location>
        <begin position="16"/>
        <end position="35"/>
    </location>
</feature>
<gene>
    <name evidence="2" type="ORF">ACFQ4B_04975</name>
</gene>
<keyword evidence="3" id="KW-1185">Reference proteome</keyword>
<accession>A0ABW3UGK1</accession>
<keyword evidence="1" id="KW-0472">Membrane</keyword>
<evidence type="ECO:0000313" key="2">
    <source>
        <dbReference type="EMBL" id="MFD1219459.1"/>
    </source>
</evidence>
<dbReference type="Proteomes" id="UP001597180">
    <property type="component" value="Unassembled WGS sequence"/>
</dbReference>
<comment type="caution">
    <text evidence="2">The sequence shown here is derived from an EMBL/GenBank/DDBJ whole genome shotgun (WGS) entry which is preliminary data.</text>
</comment>
<evidence type="ECO:0000313" key="3">
    <source>
        <dbReference type="Proteomes" id="UP001597180"/>
    </source>
</evidence>
<evidence type="ECO:0000256" key="1">
    <source>
        <dbReference type="SAM" id="Phobius"/>
    </source>
</evidence>
<keyword evidence="1" id="KW-0812">Transmembrane</keyword>
<dbReference type="RefSeq" id="WP_345595406.1">
    <property type="nucleotide sequence ID" value="NZ_BAABJG010000063.1"/>
</dbReference>
<organism evidence="2 3">
    <name type="scientific">Paenibacillus vulneris</name>
    <dbReference type="NCBI Taxonomy" id="1133364"/>
    <lineage>
        <taxon>Bacteria</taxon>
        <taxon>Bacillati</taxon>
        <taxon>Bacillota</taxon>
        <taxon>Bacilli</taxon>
        <taxon>Bacillales</taxon>
        <taxon>Paenibacillaceae</taxon>
        <taxon>Paenibacillus</taxon>
    </lineage>
</organism>
<keyword evidence="1" id="KW-1133">Transmembrane helix</keyword>
<sequence>MKELRRIVIAEEHTRVIAVLMVVQPAMIMILVTLVEQFPLVQVMFLLMDRELLLMEALLQNELLVHLATLP</sequence>
<name>A0ABW3UGK1_9BACL</name>
<dbReference type="EMBL" id="JBHTLU010000012">
    <property type="protein sequence ID" value="MFD1219459.1"/>
    <property type="molecule type" value="Genomic_DNA"/>
</dbReference>